<feature type="domain" description="IclR-ED" evidence="4">
    <location>
        <begin position="91"/>
        <end position="286"/>
    </location>
</feature>
<evidence type="ECO:0000259" key="4">
    <source>
        <dbReference type="PROSITE" id="PS51078"/>
    </source>
</evidence>
<gene>
    <name evidence="5" type="ORF">ACM01_14700</name>
</gene>
<evidence type="ECO:0000313" key="5">
    <source>
        <dbReference type="EMBL" id="KMS74173.1"/>
    </source>
</evidence>
<comment type="caution">
    <text evidence="5">The sequence shown here is derived from an EMBL/GenBank/DDBJ whole genome shotgun (WGS) entry which is preliminary data.</text>
</comment>
<keyword evidence="1" id="KW-0805">Transcription regulation</keyword>
<name>A0A0J7ZG70_STRVR</name>
<keyword evidence="2" id="KW-0804">Transcription</keyword>
<dbReference type="InterPro" id="IPR050707">
    <property type="entry name" value="HTH_MetabolicPath_Reg"/>
</dbReference>
<evidence type="ECO:0000256" key="1">
    <source>
        <dbReference type="ARBA" id="ARBA00023015"/>
    </source>
</evidence>
<dbReference type="PATRIC" id="fig|1938.3.peg.8513"/>
<dbReference type="Gene3D" id="3.30.450.40">
    <property type="match status" value="1"/>
</dbReference>
<proteinExistence type="predicted"/>
<feature type="region of interest" description="Disordered" evidence="3">
    <location>
        <begin position="1"/>
        <end position="28"/>
    </location>
</feature>
<dbReference type="OrthoDB" id="8479143at2"/>
<dbReference type="InterPro" id="IPR036388">
    <property type="entry name" value="WH-like_DNA-bd_sf"/>
</dbReference>
<dbReference type="SUPFAM" id="SSF46785">
    <property type="entry name" value="Winged helix' DNA-binding domain"/>
    <property type="match status" value="1"/>
</dbReference>
<dbReference type="GO" id="GO:0003677">
    <property type="term" value="F:DNA binding"/>
    <property type="evidence" value="ECO:0007669"/>
    <property type="project" value="TreeGrafter"/>
</dbReference>
<dbReference type="GO" id="GO:0003700">
    <property type="term" value="F:DNA-binding transcription factor activity"/>
    <property type="evidence" value="ECO:0007669"/>
    <property type="project" value="TreeGrafter"/>
</dbReference>
<dbReference type="Gene3D" id="1.10.10.10">
    <property type="entry name" value="Winged helix-like DNA-binding domain superfamily/Winged helix DNA-binding domain"/>
    <property type="match status" value="1"/>
</dbReference>
<sequence length="286" mass="29916">MFRDNAPQRTTAANPQPETGSARQSGTEHARRVMLVAQAFTDLPGGPAHGPSEIAEATGLNVAVVYRILQSGIPSRYFVQLRGRKYRLGPGAAKIGMQAMVHTPGTETSHPVLEQLSAALDAMAMLWVVSPYGSPRRVLADYAPGRYDLDALGLSADELVAVCSSLRVGPSGRVIAAHLPDPLVDTVLTGDIPAGAGPGVLEEAEDFLASLPEIRNAGYGVGREEIAGWSEVAAPVLWGDAIYGAISLLKPSSLLKDTRGAIKRTVAAADRFSLLVSGGGLPYLAG</sequence>
<protein>
    <recommendedName>
        <fullName evidence="4">IclR-ED domain-containing protein</fullName>
    </recommendedName>
</protein>
<dbReference type="EMBL" id="LFNT01000014">
    <property type="protein sequence ID" value="KMS74173.1"/>
    <property type="molecule type" value="Genomic_DNA"/>
</dbReference>
<dbReference type="PANTHER" id="PTHR30136">
    <property type="entry name" value="HELIX-TURN-HELIX TRANSCRIPTIONAL REGULATOR, ICLR FAMILY"/>
    <property type="match status" value="1"/>
</dbReference>
<evidence type="ECO:0000256" key="3">
    <source>
        <dbReference type="SAM" id="MobiDB-lite"/>
    </source>
</evidence>
<dbReference type="InterPro" id="IPR029016">
    <property type="entry name" value="GAF-like_dom_sf"/>
</dbReference>
<evidence type="ECO:0000256" key="2">
    <source>
        <dbReference type="ARBA" id="ARBA00023163"/>
    </source>
</evidence>
<dbReference type="InterPro" id="IPR014757">
    <property type="entry name" value="Tscrpt_reg_IclR_C"/>
</dbReference>
<reference evidence="5 6" key="1">
    <citation type="submission" date="2015-06" db="EMBL/GenBank/DDBJ databases">
        <authorList>
            <person name="Ju K.-S."/>
            <person name="Doroghazi J.R."/>
            <person name="Metcalf W.W."/>
        </authorList>
    </citation>
    <scope>NUCLEOTIDE SEQUENCE [LARGE SCALE GENOMIC DNA]</scope>
    <source>
        <strain evidence="5 6">NRRL 3414</strain>
    </source>
</reference>
<organism evidence="5 6">
    <name type="scientific">Streptomyces viridochromogenes</name>
    <dbReference type="NCBI Taxonomy" id="1938"/>
    <lineage>
        <taxon>Bacteria</taxon>
        <taxon>Bacillati</taxon>
        <taxon>Actinomycetota</taxon>
        <taxon>Actinomycetes</taxon>
        <taxon>Kitasatosporales</taxon>
        <taxon>Streptomycetaceae</taxon>
        <taxon>Streptomyces</taxon>
    </lineage>
</organism>
<dbReference type="PANTHER" id="PTHR30136:SF24">
    <property type="entry name" value="HTH-TYPE TRANSCRIPTIONAL REPRESSOR ALLR"/>
    <property type="match status" value="1"/>
</dbReference>
<dbReference type="SUPFAM" id="SSF55781">
    <property type="entry name" value="GAF domain-like"/>
    <property type="match status" value="1"/>
</dbReference>
<feature type="compositionally biased region" description="Polar residues" evidence="3">
    <location>
        <begin position="7"/>
        <end position="25"/>
    </location>
</feature>
<dbReference type="RefSeq" id="WP_159029147.1">
    <property type="nucleotide sequence ID" value="NZ_LFNT01000014.1"/>
</dbReference>
<evidence type="ECO:0000313" key="6">
    <source>
        <dbReference type="Proteomes" id="UP000037432"/>
    </source>
</evidence>
<dbReference type="Proteomes" id="UP000037432">
    <property type="component" value="Unassembled WGS sequence"/>
</dbReference>
<dbReference type="InterPro" id="IPR036390">
    <property type="entry name" value="WH_DNA-bd_sf"/>
</dbReference>
<dbReference type="GO" id="GO:0045892">
    <property type="term" value="P:negative regulation of DNA-templated transcription"/>
    <property type="evidence" value="ECO:0007669"/>
    <property type="project" value="TreeGrafter"/>
</dbReference>
<accession>A0A0J7ZG70</accession>
<dbReference type="AlphaFoldDB" id="A0A0J7ZG70"/>
<dbReference type="PROSITE" id="PS51078">
    <property type="entry name" value="ICLR_ED"/>
    <property type="match status" value="1"/>
</dbReference>